<evidence type="ECO:0000256" key="3">
    <source>
        <dbReference type="ARBA" id="ARBA00012664"/>
    </source>
</evidence>
<dbReference type="GO" id="GO:0009231">
    <property type="term" value="P:riboflavin biosynthetic process"/>
    <property type="evidence" value="ECO:0007669"/>
    <property type="project" value="UniProtKB-UniRule"/>
</dbReference>
<comment type="similarity">
    <text evidence="2 9">Belongs to the DMRL synthase family.</text>
</comment>
<feature type="binding site" evidence="9">
    <location>
        <begin position="80"/>
        <end position="82"/>
    </location>
    <ligand>
        <name>5-amino-6-(D-ribitylamino)uracil</name>
        <dbReference type="ChEBI" id="CHEBI:15934"/>
    </ligand>
</feature>
<evidence type="ECO:0000313" key="10">
    <source>
        <dbReference type="EMBL" id="CAA9345102.1"/>
    </source>
</evidence>
<dbReference type="GO" id="GO:0000906">
    <property type="term" value="F:6,7-dimethyl-8-ribityllumazine synthase activity"/>
    <property type="evidence" value="ECO:0007669"/>
    <property type="project" value="UniProtKB-UniRule"/>
</dbReference>
<dbReference type="AlphaFoldDB" id="A0A6J4LZR9"/>
<evidence type="ECO:0000256" key="1">
    <source>
        <dbReference type="ARBA" id="ARBA00004917"/>
    </source>
</evidence>
<keyword evidence="4 9" id="KW-0686">Riboflavin biosynthesis</keyword>
<dbReference type="GO" id="GO:0009349">
    <property type="term" value="C:riboflavin synthase complex"/>
    <property type="evidence" value="ECO:0007669"/>
    <property type="project" value="UniProtKB-UniRule"/>
</dbReference>
<reference evidence="10" key="1">
    <citation type="submission" date="2020-02" db="EMBL/GenBank/DDBJ databases">
        <authorList>
            <person name="Meier V. D."/>
        </authorList>
    </citation>
    <scope>NUCLEOTIDE SEQUENCE</scope>
    <source>
        <strain evidence="10">AVDCRST_MAG68</strain>
    </source>
</reference>
<protein>
    <recommendedName>
        <fullName evidence="8 9">6,7-dimethyl-8-ribityllumazine synthase</fullName>
        <shortName evidence="9">DMRL synthase</shortName>
        <shortName evidence="9">LS</shortName>
        <shortName evidence="9">Lumazine synthase</shortName>
        <ecNumber evidence="3 9">2.5.1.78</ecNumber>
    </recommendedName>
</protein>
<comment type="function">
    <text evidence="7 9">Catalyzes the formation of 6,7-dimethyl-8-ribityllumazine by condensation of 5-amino-6-(D-ribitylamino)uracil with 3,4-dihydroxy-2-butanone 4-phosphate. This is the penultimate step in the biosynthesis of riboflavin.</text>
</comment>
<dbReference type="HAMAP" id="MF_00178">
    <property type="entry name" value="Lumazine_synth"/>
    <property type="match status" value="1"/>
</dbReference>
<feature type="active site" description="Proton donor" evidence="9">
    <location>
        <position position="88"/>
    </location>
</feature>
<accession>A0A6J4LZR9</accession>
<keyword evidence="5 9" id="KW-0808">Transferase</keyword>
<feature type="binding site" evidence="9">
    <location>
        <position position="113"/>
    </location>
    <ligand>
        <name>5-amino-6-(D-ribitylamino)uracil</name>
        <dbReference type="ChEBI" id="CHEBI:15934"/>
    </ligand>
</feature>
<feature type="binding site" evidence="9">
    <location>
        <position position="22"/>
    </location>
    <ligand>
        <name>5-amino-6-(D-ribitylamino)uracil</name>
        <dbReference type="ChEBI" id="CHEBI:15934"/>
    </ligand>
</feature>
<comment type="catalytic activity">
    <reaction evidence="6 9">
        <text>(2S)-2-hydroxy-3-oxobutyl phosphate + 5-amino-6-(D-ribitylamino)uracil = 6,7-dimethyl-8-(1-D-ribityl)lumazine + phosphate + 2 H2O + H(+)</text>
        <dbReference type="Rhea" id="RHEA:26152"/>
        <dbReference type="ChEBI" id="CHEBI:15377"/>
        <dbReference type="ChEBI" id="CHEBI:15378"/>
        <dbReference type="ChEBI" id="CHEBI:15934"/>
        <dbReference type="ChEBI" id="CHEBI:43474"/>
        <dbReference type="ChEBI" id="CHEBI:58201"/>
        <dbReference type="ChEBI" id="CHEBI:58830"/>
        <dbReference type="EC" id="2.5.1.78"/>
    </reaction>
</comment>
<dbReference type="EMBL" id="CADCTW010000155">
    <property type="protein sequence ID" value="CAA9345102.1"/>
    <property type="molecule type" value="Genomic_DNA"/>
</dbReference>
<dbReference type="FunFam" id="3.40.50.960:FF:000001">
    <property type="entry name" value="6,7-dimethyl-8-ribityllumazine synthase"/>
    <property type="match status" value="1"/>
</dbReference>
<evidence type="ECO:0000256" key="4">
    <source>
        <dbReference type="ARBA" id="ARBA00022619"/>
    </source>
</evidence>
<dbReference type="GO" id="GO:0005829">
    <property type="term" value="C:cytosol"/>
    <property type="evidence" value="ECO:0007669"/>
    <property type="project" value="TreeGrafter"/>
</dbReference>
<evidence type="ECO:0000256" key="2">
    <source>
        <dbReference type="ARBA" id="ARBA00007424"/>
    </source>
</evidence>
<gene>
    <name evidence="9" type="primary">ribH</name>
    <name evidence="10" type="ORF">AVDCRST_MAG68-3225</name>
</gene>
<dbReference type="SUPFAM" id="SSF52121">
    <property type="entry name" value="Lumazine synthase"/>
    <property type="match status" value="1"/>
</dbReference>
<dbReference type="CDD" id="cd09209">
    <property type="entry name" value="Lumazine_synthase-I"/>
    <property type="match status" value="1"/>
</dbReference>
<dbReference type="NCBIfam" id="TIGR00114">
    <property type="entry name" value="lumazine-synth"/>
    <property type="match status" value="1"/>
</dbReference>
<dbReference type="Pfam" id="PF00885">
    <property type="entry name" value="DMRL_synthase"/>
    <property type="match status" value="1"/>
</dbReference>
<evidence type="ECO:0000256" key="7">
    <source>
        <dbReference type="ARBA" id="ARBA00058151"/>
    </source>
</evidence>
<dbReference type="PANTHER" id="PTHR21058:SF0">
    <property type="entry name" value="6,7-DIMETHYL-8-RIBITYLLUMAZINE SYNTHASE"/>
    <property type="match status" value="1"/>
</dbReference>
<feature type="binding site" evidence="9">
    <location>
        <begin position="56"/>
        <end position="58"/>
    </location>
    <ligand>
        <name>5-amino-6-(D-ribitylamino)uracil</name>
        <dbReference type="ChEBI" id="CHEBI:15934"/>
    </ligand>
</feature>
<proteinExistence type="inferred from homology"/>
<dbReference type="PANTHER" id="PTHR21058">
    <property type="entry name" value="6,7-DIMETHYL-8-RIBITYLLUMAZINE SYNTHASE DMRL SYNTHASE LUMAZINE SYNTHASE"/>
    <property type="match status" value="1"/>
</dbReference>
<comment type="pathway">
    <text evidence="1 9">Cofactor biosynthesis; riboflavin biosynthesis; riboflavin from 2-hydroxy-3-oxobutyl phosphate and 5-amino-6-(D-ribitylamino)uracil: step 1/2.</text>
</comment>
<evidence type="ECO:0000256" key="9">
    <source>
        <dbReference type="HAMAP-Rule" id="MF_00178"/>
    </source>
</evidence>
<evidence type="ECO:0000256" key="8">
    <source>
        <dbReference type="ARBA" id="ARBA00072606"/>
    </source>
</evidence>
<evidence type="ECO:0000256" key="5">
    <source>
        <dbReference type="ARBA" id="ARBA00022679"/>
    </source>
</evidence>
<feature type="binding site" evidence="9">
    <location>
        <begin position="85"/>
        <end position="86"/>
    </location>
    <ligand>
        <name>(2S)-2-hydroxy-3-oxobutyl phosphate</name>
        <dbReference type="ChEBI" id="CHEBI:58830"/>
    </ligand>
</feature>
<dbReference type="EC" id="2.5.1.78" evidence="3 9"/>
<evidence type="ECO:0000256" key="6">
    <source>
        <dbReference type="ARBA" id="ARBA00048785"/>
    </source>
</evidence>
<dbReference type="InterPro" id="IPR002180">
    <property type="entry name" value="LS/RS"/>
</dbReference>
<organism evidence="10">
    <name type="scientific">uncultured Gemmatimonadota bacterium</name>
    <dbReference type="NCBI Taxonomy" id="203437"/>
    <lineage>
        <taxon>Bacteria</taxon>
        <taxon>Pseudomonadati</taxon>
        <taxon>Gemmatimonadota</taxon>
        <taxon>environmental samples</taxon>
    </lineage>
</organism>
<feature type="binding site" evidence="9">
    <location>
        <position position="127"/>
    </location>
    <ligand>
        <name>(2S)-2-hydroxy-3-oxobutyl phosphate</name>
        <dbReference type="ChEBI" id="CHEBI:58830"/>
    </ligand>
</feature>
<dbReference type="InterPro" id="IPR036467">
    <property type="entry name" value="LS/RS_sf"/>
</dbReference>
<dbReference type="Gene3D" id="3.40.50.960">
    <property type="entry name" value="Lumazine/riboflavin synthase"/>
    <property type="match status" value="1"/>
</dbReference>
<dbReference type="UniPathway" id="UPA00275">
    <property type="reaction ID" value="UER00404"/>
</dbReference>
<dbReference type="InterPro" id="IPR034964">
    <property type="entry name" value="LS"/>
</dbReference>
<name>A0A6J4LZR9_9BACT</name>
<sequence>MKEHQGHLRGDGRRFGIVAARFNELITRPLLAGARDCLVRHGASDDDIEVAWVPGAWEIPSALDRLARTGRFDALIALGCVIRGATPHFDYVAGHAASGTGAVAQQHGLPVINGVLTTDTIEQAIERAGTKAGNKGWDAAAAAIEMADLFARLDAEGAGA</sequence>